<keyword evidence="10" id="KW-1185">Reference proteome</keyword>
<dbReference type="InterPro" id="IPR036457">
    <property type="entry name" value="PPM-type-like_dom_sf"/>
</dbReference>
<dbReference type="SUPFAM" id="SSF81606">
    <property type="entry name" value="PP2C-like"/>
    <property type="match status" value="1"/>
</dbReference>
<evidence type="ECO:0000259" key="7">
    <source>
        <dbReference type="PROSITE" id="PS51746"/>
    </source>
</evidence>
<dbReference type="Proteomes" id="UP000332933">
    <property type="component" value="Unassembled WGS sequence"/>
</dbReference>
<evidence type="ECO:0000256" key="6">
    <source>
        <dbReference type="SAM" id="MobiDB-lite"/>
    </source>
</evidence>
<organism evidence="9 10">
    <name type="scientific">Aphanomyces stellatus</name>
    <dbReference type="NCBI Taxonomy" id="120398"/>
    <lineage>
        <taxon>Eukaryota</taxon>
        <taxon>Sar</taxon>
        <taxon>Stramenopiles</taxon>
        <taxon>Oomycota</taxon>
        <taxon>Saprolegniomycetes</taxon>
        <taxon>Saprolegniales</taxon>
        <taxon>Verrucalvaceae</taxon>
        <taxon>Aphanomyces</taxon>
    </lineage>
</organism>
<dbReference type="EMBL" id="CAADRA010007504">
    <property type="protein sequence ID" value="VFU01593.1"/>
    <property type="molecule type" value="Genomic_DNA"/>
</dbReference>
<comment type="similarity">
    <text evidence="5">Belongs to the PP2C family.</text>
</comment>
<dbReference type="PANTHER" id="PTHR47992">
    <property type="entry name" value="PROTEIN PHOSPHATASE"/>
    <property type="match status" value="1"/>
</dbReference>
<dbReference type="EMBL" id="VJMH01007478">
    <property type="protein sequence ID" value="KAF0682949.1"/>
    <property type="molecule type" value="Genomic_DNA"/>
</dbReference>
<protein>
    <submittedName>
        <fullName evidence="9">Aste57867_24962 protein</fullName>
    </submittedName>
</protein>
<evidence type="ECO:0000313" key="9">
    <source>
        <dbReference type="EMBL" id="VFU01593.1"/>
    </source>
</evidence>
<name>A0A485LRX1_9STRA</name>
<dbReference type="Pfam" id="PF00481">
    <property type="entry name" value="PP2C"/>
    <property type="match status" value="1"/>
</dbReference>
<dbReference type="PROSITE" id="PS01032">
    <property type="entry name" value="PPM_1"/>
    <property type="match status" value="1"/>
</dbReference>
<keyword evidence="3 5" id="KW-0378">Hydrolase</keyword>
<reference evidence="8" key="2">
    <citation type="submission" date="2019-06" db="EMBL/GenBank/DDBJ databases">
        <title>Genomics analysis of Aphanomyces spp. identifies a new class of oomycete effector associated with host adaptation.</title>
        <authorList>
            <person name="Gaulin E."/>
        </authorList>
    </citation>
    <scope>NUCLEOTIDE SEQUENCE</scope>
    <source>
        <strain evidence="8">CBS 578.67</strain>
    </source>
</reference>
<dbReference type="FunFam" id="3.60.40.10:FF:000075">
    <property type="entry name" value="Protein phosphatase 2C, putative"/>
    <property type="match status" value="1"/>
</dbReference>
<evidence type="ECO:0000256" key="1">
    <source>
        <dbReference type="ARBA" id="ARBA00004170"/>
    </source>
</evidence>
<dbReference type="GO" id="GO:0016020">
    <property type="term" value="C:membrane"/>
    <property type="evidence" value="ECO:0007669"/>
    <property type="project" value="UniProtKB-SubCell"/>
</dbReference>
<dbReference type="OrthoDB" id="10264738at2759"/>
<evidence type="ECO:0000256" key="4">
    <source>
        <dbReference type="ARBA" id="ARBA00022912"/>
    </source>
</evidence>
<evidence type="ECO:0000256" key="5">
    <source>
        <dbReference type="RuleBase" id="RU003465"/>
    </source>
</evidence>
<dbReference type="InterPro" id="IPR001932">
    <property type="entry name" value="PPM-type_phosphatase-like_dom"/>
</dbReference>
<dbReference type="GO" id="GO:0004722">
    <property type="term" value="F:protein serine/threonine phosphatase activity"/>
    <property type="evidence" value="ECO:0007669"/>
    <property type="project" value="InterPro"/>
</dbReference>
<dbReference type="PROSITE" id="PS51746">
    <property type="entry name" value="PPM_2"/>
    <property type="match status" value="1"/>
</dbReference>
<evidence type="ECO:0000256" key="3">
    <source>
        <dbReference type="ARBA" id="ARBA00022801"/>
    </source>
</evidence>
<feature type="compositionally biased region" description="Basic and acidic residues" evidence="6">
    <location>
        <begin position="309"/>
        <end position="330"/>
    </location>
</feature>
<keyword evidence="2" id="KW-0479">Metal-binding</keyword>
<evidence type="ECO:0000313" key="10">
    <source>
        <dbReference type="Proteomes" id="UP000332933"/>
    </source>
</evidence>
<proteinExistence type="inferred from homology"/>
<feature type="domain" description="PPM-type phosphatase" evidence="7">
    <location>
        <begin position="23"/>
        <end position="293"/>
    </location>
</feature>
<dbReference type="CDD" id="cd00143">
    <property type="entry name" value="PP2Cc"/>
    <property type="match status" value="1"/>
</dbReference>
<dbReference type="InterPro" id="IPR000222">
    <property type="entry name" value="PP2C_BS"/>
</dbReference>
<feature type="region of interest" description="Disordered" evidence="6">
    <location>
        <begin position="309"/>
        <end position="348"/>
    </location>
</feature>
<dbReference type="InterPro" id="IPR015655">
    <property type="entry name" value="PP2C"/>
</dbReference>
<reference evidence="9 10" key="1">
    <citation type="submission" date="2019-03" db="EMBL/GenBank/DDBJ databases">
        <authorList>
            <person name="Gaulin E."/>
            <person name="Dumas B."/>
        </authorList>
    </citation>
    <scope>NUCLEOTIDE SEQUENCE [LARGE SCALE GENOMIC DNA]</scope>
    <source>
        <strain evidence="9">CBS 568.67</strain>
    </source>
</reference>
<dbReference type="AlphaFoldDB" id="A0A485LRX1"/>
<evidence type="ECO:0000313" key="8">
    <source>
        <dbReference type="EMBL" id="KAF0682949.1"/>
    </source>
</evidence>
<dbReference type="SMART" id="SM00332">
    <property type="entry name" value="PP2Cc"/>
    <property type="match status" value="1"/>
</dbReference>
<keyword evidence="4 5" id="KW-0904">Protein phosphatase</keyword>
<comment type="subcellular location">
    <subcellularLocation>
        <location evidence="1">Membrane</location>
        <topology evidence="1">Peripheral membrane protein</topology>
    </subcellularLocation>
</comment>
<dbReference type="GO" id="GO:0046872">
    <property type="term" value="F:metal ion binding"/>
    <property type="evidence" value="ECO:0007669"/>
    <property type="project" value="UniProtKB-KW"/>
</dbReference>
<dbReference type="Gene3D" id="3.60.40.10">
    <property type="entry name" value="PPM-type phosphatase domain"/>
    <property type="match status" value="1"/>
</dbReference>
<accession>A0A485LRX1</accession>
<sequence length="348" mass="38112">MGNFLSSPRTEKETLVGDGNGISYGVSSMQGWRSAMEDAHIAQTLIPSFDGCSVFAVFDGHGGKFVAEQCALRLVDMLVKHHNGPVDPTSVGTALGRAFFALDDDLRQMDKVDTGEDQSGCTALAAFVTDTHVVVANSGDSRGVLATGGTVVEPMSFDHKPNNPREKLRIEKAGGMVRNNRVNGDLAVSRALGDFYFKERSDLEPEAQQEEHLCRKVSAEPDIKVEVRSHENEFLLLACDGVWDVMSNEEACQYVRWLMWQGETDLGLICEEILDQCLILGSRDNMSVVLVKFAGAKIGRGNGVMGVRKEREEAAAEAKRQEERRRRLEQGEESPVATPTARPVVGLQ</sequence>
<evidence type="ECO:0000256" key="2">
    <source>
        <dbReference type="ARBA" id="ARBA00022723"/>
    </source>
</evidence>
<gene>
    <name evidence="9" type="primary">Aste57867_24962</name>
    <name evidence="8" type="ORF">As57867_024884</name>
    <name evidence="9" type="ORF">ASTE57867_24962</name>
</gene>